<keyword evidence="5 6" id="KW-0472">Membrane</keyword>
<evidence type="ECO:0000256" key="3">
    <source>
        <dbReference type="ARBA" id="ARBA00022692"/>
    </source>
</evidence>
<feature type="transmembrane region" description="Helical" evidence="6">
    <location>
        <begin position="411"/>
        <end position="432"/>
    </location>
</feature>
<feature type="transmembrane region" description="Helical" evidence="6">
    <location>
        <begin position="192"/>
        <end position="212"/>
    </location>
</feature>
<sequence length="516" mass="55978">MPPRIILLKEQRSLTEFTTSLLINQAMSSKVDEECAPRDIAAPPSPPSSSSSSFFSKWAMDMKHIIFFELRQQRGIALPLIVMNLAWFLKTAITTAYLGRLGELQLAGGTLGFTFANVTGFSVLTGLSYAVEPICGQAYGARNYNLLHKTLFMAILMLLLASIPISFLWLCLDKILLFFGQQEDITNLAKKYVIYLLPDLVVTSFLCPLKAYLSSQGITLPTLFSSAVGLALHIPLNILLSNAMGLIGVAMAVWLSDLTVAISLALYVFIREGNKGGGWLEQSVSEWLRMIKLSASCCLTTCLEWWCYEILVLIAGRLPDPRRALAVLAVVLNFDYLVFSVMLSLATCASTRVSNELGAGRAMAARSSAYVSLGISVISGFLGGSVMLAVRGEWGLLFSHDKLVISAVKRMMMLMGGIELVNFPLTVCGGIARGTARPWMGMYASLGGFYLVALPLSLLFSFRVGMGLAGLLLGFLFGGATSLLLLLVFIALIDWADESEKAHKLANSVEIQAGSI</sequence>
<evidence type="ECO:0000256" key="5">
    <source>
        <dbReference type="ARBA" id="ARBA00023136"/>
    </source>
</evidence>
<gene>
    <name evidence="7" type="ORF">J5N97_018955</name>
</gene>
<comment type="subcellular location">
    <subcellularLocation>
        <location evidence="1">Membrane</location>
        <topology evidence="1">Multi-pass membrane protein</topology>
    </subcellularLocation>
</comment>
<dbReference type="GO" id="GO:1990961">
    <property type="term" value="P:xenobiotic detoxification by transmembrane export across the plasma membrane"/>
    <property type="evidence" value="ECO:0007669"/>
    <property type="project" value="InterPro"/>
</dbReference>
<dbReference type="GO" id="GO:0042910">
    <property type="term" value="F:xenobiotic transmembrane transporter activity"/>
    <property type="evidence" value="ECO:0007669"/>
    <property type="project" value="InterPro"/>
</dbReference>
<keyword evidence="3 6" id="KW-0812">Transmembrane</keyword>
<dbReference type="Pfam" id="PF01554">
    <property type="entry name" value="MatE"/>
    <property type="match status" value="2"/>
</dbReference>
<organism evidence="7 8">
    <name type="scientific">Dioscorea zingiberensis</name>
    <dbReference type="NCBI Taxonomy" id="325984"/>
    <lineage>
        <taxon>Eukaryota</taxon>
        <taxon>Viridiplantae</taxon>
        <taxon>Streptophyta</taxon>
        <taxon>Embryophyta</taxon>
        <taxon>Tracheophyta</taxon>
        <taxon>Spermatophyta</taxon>
        <taxon>Magnoliopsida</taxon>
        <taxon>Liliopsida</taxon>
        <taxon>Dioscoreales</taxon>
        <taxon>Dioscoreaceae</taxon>
        <taxon>Dioscorea</taxon>
    </lineage>
</organism>
<evidence type="ECO:0000313" key="8">
    <source>
        <dbReference type="Proteomes" id="UP001085076"/>
    </source>
</evidence>
<dbReference type="OrthoDB" id="2126698at2759"/>
<proteinExistence type="inferred from homology"/>
<feature type="transmembrane region" description="Helical" evidence="6">
    <location>
        <begin position="111"/>
        <end position="131"/>
    </location>
</feature>
<dbReference type="GO" id="GO:0015297">
    <property type="term" value="F:antiporter activity"/>
    <property type="evidence" value="ECO:0007669"/>
    <property type="project" value="InterPro"/>
</dbReference>
<dbReference type="PANTHER" id="PTHR11206">
    <property type="entry name" value="MULTIDRUG RESISTANCE PROTEIN"/>
    <property type="match status" value="1"/>
</dbReference>
<dbReference type="GO" id="GO:0016020">
    <property type="term" value="C:membrane"/>
    <property type="evidence" value="ECO:0007669"/>
    <property type="project" value="UniProtKB-SubCell"/>
</dbReference>
<accession>A0A9D5HBY5</accession>
<dbReference type="EMBL" id="JAGGNH010000005">
    <property type="protein sequence ID" value="KAJ0970996.1"/>
    <property type="molecule type" value="Genomic_DNA"/>
</dbReference>
<feature type="transmembrane region" description="Helical" evidence="6">
    <location>
        <begin position="218"/>
        <end position="239"/>
    </location>
</feature>
<evidence type="ECO:0000256" key="4">
    <source>
        <dbReference type="ARBA" id="ARBA00022989"/>
    </source>
</evidence>
<dbReference type="InterPro" id="IPR045069">
    <property type="entry name" value="MATE_euk"/>
</dbReference>
<name>A0A9D5HBY5_9LILI</name>
<protein>
    <recommendedName>
        <fullName evidence="6">Protein DETOXIFICATION</fullName>
    </recommendedName>
    <alternativeName>
        <fullName evidence="6">Multidrug and toxic compound extrusion protein</fullName>
    </alternativeName>
</protein>
<keyword evidence="8" id="KW-1185">Reference proteome</keyword>
<evidence type="ECO:0000256" key="2">
    <source>
        <dbReference type="ARBA" id="ARBA00010199"/>
    </source>
</evidence>
<dbReference type="InterPro" id="IPR002528">
    <property type="entry name" value="MATE_fam"/>
</dbReference>
<feature type="transmembrane region" description="Helical" evidence="6">
    <location>
        <begin position="76"/>
        <end position="99"/>
    </location>
</feature>
<feature type="transmembrane region" description="Helical" evidence="6">
    <location>
        <begin position="246"/>
        <end position="270"/>
    </location>
</feature>
<evidence type="ECO:0000256" key="1">
    <source>
        <dbReference type="ARBA" id="ARBA00004141"/>
    </source>
</evidence>
<reference evidence="7" key="1">
    <citation type="submission" date="2021-03" db="EMBL/GenBank/DDBJ databases">
        <authorList>
            <person name="Li Z."/>
            <person name="Yang C."/>
        </authorList>
    </citation>
    <scope>NUCLEOTIDE SEQUENCE</scope>
    <source>
        <strain evidence="7">Dzin_1.0</strain>
        <tissue evidence="7">Leaf</tissue>
    </source>
</reference>
<feature type="transmembrane region" description="Helical" evidence="6">
    <location>
        <begin position="325"/>
        <end position="347"/>
    </location>
</feature>
<reference evidence="7" key="2">
    <citation type="journal article" date="2022" name="Hortic Res">
        <title>The genome of Dioscorea zingiberensis sheds light on the biosynthesis, origin and evolution of the medicinally important diosgenin saponins.</title>
        <authorList>
            <person name="Li Y."/>
            <person name="Tan C."/>
            <person name="Li Z."/>
            <person name="Guo J."/>
            <person name="Li S."/>
            <person name="Chen X."/>
            <person name="Wang C."/>
            <person name="Dai X."/>
            <person name="Yang H."/>
            <person name="Song W."/>
            <person name="Hou L."/>
            <person name="Xu J."/>
            <person name="Tong Z."/>
            <person name="Xu A."/>
            <person name="Yuan X."/>
            <person name="Wang W."/>
            <person name="Yang Q."/>
            <person name="Chen L."/>
            <person name="Sun Z."/>
            <person name="Wang K."/>
            <person name="Pan B."/>
            <person name="Chen J."/>
            <person name="Bao Y."/>
            <person name="Liu F."/>
            <person name="Qi X."/>
            <person name="Gang D.R."/>
            <person name="Wen J."/>
            <person name="Li J."/>
        </authorList>
    </citation>
    <scope>NUCLEOTIDE SEQUENCE</scope>
    <source>
        <strain evidence="7">Dzin_1.0</strain>
    </source>
</reference>
<keyword evidence="4 6" id="KW-1133">Transmembrane helix</keyword>
<feature type="transmembrane region" description="Helical" evidence="6">
    <location>
        <begin position="367"/>
        <end position="390"/>
    </location>
</feature>
<dbReference type="Proteomes" id="UP001085076">
    <property type="component" value="Miscellaneous, Linkage group lg05"/>
</dbReference>
<evidence type="ECO:0000256" key="6">
    <source>
        <dbReference type="RuleBase" id="RU004914"/>
    </source>
</evidence>
<dbReference type="CDD" id="cd13132">
    <property type="entry name" value="MATE_eukaryotic"/>
    <property type="match status" value="1"/>
</dbReference>
<feature type="transmembrane region" description="Helical" evidence="6">
    <location>
        <begin position="151"/>
        <end position="172"/>
    </location>
</feature>
<comment type="caution">
    <text evidence="7">The sequence shown here is derived from an EMBL/GenBank/DDBJ whole genome shotgun (WGS) entry which is preliminary data.</text>
</comment>
<evidence type="ECO:0000313" key="7">
    <source>
        <dbReference type="EMBL" id="KAJ0970996.1"/>
    </source>
</evidence>
<feature type="transmembrane region" description="Helical" evidence="6">
    <location>
        <begin position="471"/>
        <end position="493"/>
    </location>
</feature>
<dbReference type="NCBIfam" id="TIGR00797">
    <property type="entry name" value="matE"/>
    <property type="match status" value="1"/>
</dbReference>
<comment type="similarity">
    <text evidence="2 6">Belongs to the multi antimicrobial extrusion (MATE) (TC 2.A.66.1) family.</text>
</comment>
<dbReference type="AlphaFoldDB" id="A0A9D5HBY5"/>
<feature type="transmembrane region" description="Helical" evidence="6">
    <location>
        <begin position="438"/>
        <end position="459"/>
    </location>
</feature>